<dbReference type="PANTHER" id="PTHR13132">
    <property type="entry name" value="ALPHA- 1,6 -FUCOSYLTRANSFERASE"/>
    <property type="match status" value="1"/>
</dbReference>
<dbReference type="EMBL" id="JAQQWI010000007">
    <property type="protein sequence ID" value="KAK8027335.1"/>
    <property type="molecule type" value="Genomic_DNA"/>
</dbReference>
<dbReference type="Proteomes" id="UP001396898">
    <property type="component" value="Unassembled WGS sequence"/>
</dbReference>
<protein>
    <submittedName>
        <fullName evidence="1">Uncharacterized protein</fullName>
    </submittedName>
</protein>
<keyword evidence="2" id="KW-1185">Reference proteome</keyword>
<reference evidence="1 2" key="1">
    <citation type="submission" date="2023-01" db="EMBL/GenBank/DDBJ databases">
        <title>Analysis of 21 Apiospora genomes using comparative genomics revels a genus with tremendous synthesis potential of carbohydrate active enzymes and secondary metabolites.</title>
        <authorList>
            <person name="Sorensen T."/>
        </authorList>
    </citation>
    <scope>NUCLEOTIDE SEQUENCE [LARGE SCALE GENOMIC DNA]</scope>
    <source>
        <strain evidence="1 2">CBS 20057</strain>
    </source>
</reference>
<dbReference type="Gene3D" id="3.40.50.11350">
    <property type="match status" value="1"/>
</dbReference>
<evidence type="ECO:0000313" key="2">
    <source>
        <dbReference type="Proteomes" id="UP001396898"/>
    </source>
</evidence>
<evidence type="ECO:0000313" key="1">
    <source>
        <dbReference type="EMBL" id="KAK8027335.1"/>
    </source>
</evidence>
<proteinExistence type="predicted"/>
<accession>A0ABR1S666</accession>
<sequence>MPPPALDLTHSTHAKMMVIPPRLNLRRTASYTGTASTNEKAPLSSTSSRFNFNHLLFSPPPSPGLPALVPRPKKSPVAPRPSRVLRLFGWFLSVAAFLYIAKAAVEHFGNVPVVVDWYMGSQEAYEMVGQDELPEFPTPIAVTDRRGRSKWTVSIPPSYSFPLSTKEYADICAKCHEVATHVRDLHGETYPSQKASSDYYYQDPYFLDVDEAEKRGLLPGAQDITWGVTPRAQNGHLVGVSQSTLVDQPICESTLTFVLESPDAGLGTTLMMLWMAYGLAQKENRAFFIDDSRWAYGEYTGIFKSPPIPDCQSPARHEMLPCPRHARHLVVSVATAKETFGTSFSNAYEVLKKKNQDRERPMFDLARAGYEALFHLNKDDHTYVTRRIIELRNKAKAPQGYKQDGTVVGVHVRHGDQHPFEYQYRGAYIPLNLYADRAREIIEDLHNTSAPSGGENVVAKQHSFTVIASDDPEVYDSDEFKRSPRAQEMIKLAAKAQTPQPEQDRSVMHKFVEETFGWEGGFFASMFWNLGRAGINSDSAGSTMPVTPSAETTRLRSYIGRAYLMDLAILAHGSDALICTISATGCRLMAVMMGWEKAISQGDWVNIDGNYQWAGLAPPS</sequence>
<gene>
    <name evidence="1" type="ORF">PG991_004391</name>
</gene>
<comment type="caution">
    <text evidence="1">The sequence shown here is derived from an EMBL/GenBank/DDBJ whole genome shotgun (WGS) entry which is preliminary data.</text>
</comment>
<name>A0ABR1S666_9PEZI</name>
<organism evidence="1 2">
    <name type="scientific">Apiospora marii</name>
    <dbReference type="NCBI Taxonomy" id="335849"/>
    <lineage>
        <taxon>Eukaryota</taxon>
        <taxon>Fungi</taxon>
        <taxon>Dikarya</taxon>
        <taxon>Ascomycota</taxon>
        <taxon>Pezizomycotina</taxon>
        <taxon>Sordariomycetes</taxon>
        <taxon>Xylariomycetidae</taxon>
        <taxon>Amphisphaeriales</taxon>
        <taxon>Apiosporaceae</taxon>
        <taxon>Apiospora</taxon>
    </lineage>
</organism>
<dbReference type="PANTHER" id="PTHR13132:SF29">
    <property type="entry name" value="ALPHA-(1,6)-FUCOSYLTRANSFERASE"/>
    <property type="match status" value="1"/>
</dbReference>